<dbReference type="AlphaFoldDB" id="A0ABD4T446"/>
<dbReference type="InterPro" id="IPR029787">
    <property type="entry name" value="Nucleotide_cyclase"/>
</dbReference>
<dbReference type="Pfam" id="PF13433">
    <property type="entry name" value="Peripla_BP_5"/>
    <property type="match status" value="1"/>
</dbReference>
<sequence>MVQIGILHSLTGEMAISEASLVDAALMAVDEINQQGGVLGQRLTPLIEDGGSNPDQFAQKAAGMIAQGAVTIFGCWTSSSRKAVRPVVEQHDLLLWYPLQYEGLEQSPNIFYTGSCLNQQIEPALDWLLAQEHRRFFLLGSDYIFPWSAHKLIKAHLQARGLSVVGEDYVPLGCQSFEAILAKIQAARPDVIFSTLNGDSNLGFYRQYHQAGLAAVDLPVMATSITEVELQQLTGITAGHYAAWSYFQSLDLASNRAFVENFHRRYGSHRVTSDPIEAAYAQVYLWKQAVETAQSFRSDRVRKAAYGQTFGAPGGPITLKDNHHVAKPCRIGQIQPDGQFQTLYDTQTVIPPLPWLGVETCSFDRDSVVKTLLSEVSDWIEKNQQLSLEIAQRQQAEEKLRLWQKAVEASGNAILISDAQHPEMPLIYVNPAFETQTGYSAADSLGRNCRFLQGNDHHQPALEKLRAAQGEPRDCTVVLRNYRKDGTLFWNELTISPVFDETQQLTHFVGIQNDITERIRASELLEKRIQDRTAKLTEALQNLQRAQCQLIEKEESLQYEALHDYLTGLPNRKHFVDQLNAFITDPSGNPRSYAVLFLDLDYFKVINDSLGHLKGDLLLKQAADRLQELLRATDLLARFGGDEFVILLTNLPSPSYAERIAERIQSAITRPFHLEGQDLVVTASIGITLSTHGDRTAEDILRDADTAMYHAKNQGKRRHSLFSQQMQLEAMERLILEGDLRQALQRGELFLQYQPILQLSPETLSGFEALIRWQHPTLGRISPDKFISIAEETGLIHDIGQWVIAEACHQLSQWQQHAPAHALTMNVNLSALQLTNPHLVETVHEILSATGLSGDQLKLELTESTIVTGSAETEKILQEFRTLGIHICIDDFGVGHSSLSRLHEFPIDTLKIDRAFVNRLSIDRKGLEMIQIIVALAQSSEMTVVAEGIETGDQLRQLQSLGVEYVQGYLFSKPLEAEAACRYVQAQGTKNRQP</sequence>
<dbReference type="InterPro" id="IPR000160">
    <property type="entry name" value="GGDEF_dom"/>
</dbReference>
<evidence type="ECO:0000259" key="3">
    <source>
        <dbReference type="PROSITE" id="PS50113"/>
    </source>
</evidence>
<dbReference type="RefSeq" id="WP_166282444.1">
    <property type="nucleotide sequence ID" value="NZ_JTHE03000065.1"/>
</dbReference>
<dbReference type="InterPro" id="IPR052155">
    <property type="entry name" value="Biofilm_reg_signaling"/>
</dbReference>
<dbReference type="PANTHER" id="PTHR44757">
    <property type="entry name" value="DIGUANYLATE CYCLASE DGCP"/>
    <property type="match status" value="1"/>
</dbReference>
<dbReference type="InterPro" id="IPR001633">
    <property type="entry name" value="EAL_dom"/>
</dbReference>
<dbReference type="CDD" id="cd00130">
    <property type="entry name" value="PAS"/>
    <property type="match status" value="1"/>
</dbReference>
<comment type="caution">
    <text evidence="6">The sequence shown here is derived from an EMBL/GenBank/DDBJ whole genome shotgun (WGS) entry which is preliminary data.</text>
</comment>
<feature type="domain" description="GGDEF" evidence="5">
    <location>
        <begin position="591"/>
        <end position="724"/>
    </location>
</feature>
<evidence type="ECO:0000313" key="6">
    <source>
        <dbReference type="EMBL" id="MCM1983586.1"/>
    </source>
</evidence>
<dbReference type="InterPro" id="IPR017777">
    <property type="entry name" value="ABC_urea-bd_UrtA"/>
</dbReference>
<dbReference type="PROSITE" id="PS50887">
    <property type="entry name" value="GGDEF"/>
    <property type="match status" value="1"/>
</dbReference>
<dbReference type="Pfam" id="PF00990">
    <property type="entry name" value="GGDEF"/>
    <property type="match status" value="1"/>
</dbReference>
<feature type="domain" description="PAS" evidence="2">
    <location>
        <begin position="399"/>
        <end position="448"/>
    </location>
</feature>
<dbReference type="InterPro" id="IPR000700">
    <property type="entry name" value="PAS-assoc_C"/>
</dbReference>
<accession>A0ABD4T446</accession>
<evidence type="ECO:0000259" key="2">
    <source>
        <dbReference type="PROSITE" id="PS50112"/>
    </source>
</evidence>
<protein>
    <submittedName>
        <fullName evidence="6">Transporter substrate-binding protein</fullName>
    </submittedName>
</protein>
<dbReference type="InterPro" id="IPR028082">
    <property type="entry name" value="Peripla_BP_I"/>
</dbReference>
<dbReference type="SUPFAM" id="SSF55785">
    <property type="entry name" value="PYP-like sensor domain (PAS domain)"/>
    <property type="match status" value="1"/>
</dbReference>
<dbReference type="SMART" id="SM00091">
    <property type="entry name" value="PAS"/>
    <property type="match status" value="1"/>
</dbReference>
<dbReference type="CDD" id="cd01948">
    <property type="entry name" value="EAL"/>
    <property type="match status" value="1"/>
</dbReference>
<dbReference type="Pfam" id="PF13426">
    <property type="entry name" value="PAS_9"/>
    <property type="match status" value="1"/>
</dbReference>
<evidence type="ECO:0000256" key="1">
    <source>
        <dbReference type="SAM" id="Coils"/>
    </source>
</evidence>
<feature type="coiled-coil region" evidence="1">
    <location>
        <begin position="526"/>
        <end position="556"/>
    </location>
</feature>
<dbReference type="SUPFAM" id="SSF141868">
    <property type="entry name" value="EAL domain-like"/>
    <property type="match status" value="1"/>
</dbReference>
<dbReference type="Gene3D" id="3.20.20.450">
    <property type="entry name" value="EAL domain"/>
    <property type="match status" value="1"/>
</dbReference>
<dbReference type="NCBIfam" id="TIGR00229">
    <property type="entry name" value="sensory_box"/>
    <property type="match status" value="1"/>
</dbReference>
<dbReference type="SUPFAM" id="SSF53822">
    <property type="entry name" value="Periplasmic binding protein-like I"/>
    <property type="match status" value="1"/>
</dbReference>
<dbReference type="SMART" id="SM00052">
    <property type="entry name" value="EAL"/>
    <property type="match status" value="1"/>
</dbReference>
<dbReference type="Gene3D" id="3.30.70.270">
    <property type="match status" value="1"/>
</dbReference>
<dbReference type="EMBL" id="JTHE03000065">
    <property type="protein sequence ID" value="MCM1983586.1"/>
    <property type="molecule type" value="Genomic_DNA"/>
</dbReference>
<dbReference type="PROSITE" id="PS50113">
    <property type="entry name" value="PAC"/>
    <property type="match status" value="1"/>
</dbReference>
<dbReference type="InterPro" id="IPR000014">
    <property type="entry name" value="PAS"/>
</dbReference>
<dbReference type="NCBIfam" id="TIGR00254">
    <property type="entry name" value="GGDEF"/>
    <property type="match status" value="1"/>
</dbReference>
<dbReference type="PROSITE" id="PS50883">
    <property type="entry name" value="EAL"/>
    <property type="match status" value="1"/>
</dbReference>
<dbReference type="Proteomes" id="UP000031561">
    <property type="component" value="Unassembled WGS sequence"/>
</dbReference>
<dbReference type="Gene3D" id="3.30.450.20">
    <property type="entry name" value="PAS domain"/>
    <property type="match status" value="1"/>
</dbReference>
<dbReference type="CDD" id="cd01949">
    <property type="entry name" value="GGDEF"/>
    <property type="match status" value="1"/>
</dbReference>
<dbReference type="SUPFAM" id="SSF55073">
    <property type="entry name" value="Nucleotide cyclase"/>
    <property type="match status" value="1"/>
</dbReference>
<evidence type="ECO:0000313" key="7">
    <source>
        <dbReference type="Proteomes" id="UP000031561"/>
    </source>
</evidence>
<dbReference type="PROSITE" id="PS50112">
    <property type="entry name" value="PAS"/>
    <property type="match status" value="1"/>
</dbReference>
<dbReference type="InterPro" id="IPR001610">
    <property type="entry name" value="PAC"/>
</dbReference>
<keyword evidence="7" id="KW-1185">Reference proteome</keyword>
<reference evidence="6 7" key="1">
    <citation type="journal article" date="2015" name="Genome Announc.">
        <title>Draft Genome Sequence of Filamentous Marine Cyanobacterium Lyngbya confervoides Strain BDU141951.</title>
        <authorList>
            <person name="Chandrababunaidu M.M."/>
            <person name="Sen D."/>
            <person name="Tripathy S."/>
        </authorList>
    </citation>
    <scope>NUCLEOTIDE SEQUENCE [LARGE SCALE GENOMIC DNA]</scope>
    <source>
        <strain evidence="6 7">BDU141951</strain>
    </source>
</reference>
<dbReference type="SMART" id="SM00086">
    <property type="entry name" value="PAC"/>
    <property type="match status" value="1"/>
</dbReference>
<dbReference type="InterPro" id="IPR043128">
    <property type="entry name" value="Rev_trsase/Diguanyl_cyclase"/>
</dbReference>
<dbReference type="CDD" id="cd06355">
    <property type="entry name" value="PBP1_FmdD-like"/>
    <property type="match status" value="1"/>
</dbReference>
<name>A0ABD4T446_9CYAN</name>
<dbReference type="SMART" id="SM00267">
    <property type="entry name" value="GGDEF"/>
    <property type="match status" value="1"/>
</dbReference>
<evidence type="ECO:0000259" key="5">
    <source>
        <dbReference type="PROSITE" id="PS50887"/>
    </source>
</evidence>
<proteinExistence type="predicted"/>
<evidence type="ECO:0000259" key="4">
    <source>
        <dbReference type="PROSITE" id="PS50883"/>
    </source>
</evidence>
<organism evidence="6 7">
    <name type="scientific">Lyngbya confervoides BDU141951</name>
    <dbReference type="NCBI Taxonomy" id="1574623"/>
    <lineage>
        <taxon>Bacteria</taxon>
        <taxon>Bacillati</taxon>
        <taxon>Cyanobacteriota</taxon>
        <taxon>Cyanophyceae</taxon>
        <taxon>Oscillatoriophycideae</taxon>
        <taxon>Oscillatoriales</taxon>
        <taxon>Microcoleaceae</taxon>
        <taxon>Lyngbya</taxon>
    </lineage>
</organism>
<dbReference type="InterPro" id="IPR035965">
    <property type="entry name" value="PAS-like_dom_sf"/>
</dbReference>
<dbReference type="Gene3D" id="3.40.50.2300">
    <property type="match status" value="2"/>
</dbReference>
<dbReference type="PANTHER" id="PTHR44757:SF2">
    <property type="entry name" value="BIOFILM ARCHITECTURE MAINTENANCE PROTEIN MBAA"/>
    <property type="match status" value="1"/>
</dbReference>
<dbReference type="InterPro" id="IPR035919">
    <property type="entry name" value="EAL_sf"/>
</dbReference>
<dbReference type="Pfam" id="PF00563">
    <property type="entry name" value="EAL"/>
    <property type="match status" value="1"/>
</dbReference>
<feature type="domain" description="PAC" evidence="3">
    <location>
        <begin position="473"/>
        <end position="527"/>
    </location>
</feature>
<gene>
    <name evidence="6" type="ORF">QQ91_0012235</name>
</gene>
<dbReference type="FunFam" id="3.30.70.270:FF:000001">
    <property type="entry name" value="Diguanylate cyclase domain protein"/>
    <property type="match status" value="1"/>
</dbReference>
<keyword evidence="1" id="KW-0175">Coiled coil</keyword>
<feature type="domain" description="EAL" evidence="4">
    <location>
        <begin position="733"/>
        <end position="988"/>
    </location>
</feature>